<feature type="compositionally biased region" description="Pro residues" evidence="1">
    <location>
        <begin position="252"/>
        <end position="265"/>
    </location>
</feature>
<protein>
    <recommendedName>
        <fullName evidence="6">Phage head morphogenesis domain-containing protein</fullName>
    </recommendedName>
</protein>
<feature type="domain" description="Phage-Barnase-EndoU-ColicinE5/D-RelE like nuclease 2" evidence="3">
    <location>
        <begin position="276"/>
        <end position="399"/>
    </location>
</feature>
<sequence length="404" mass="45152">MVAARYGSLPFREQIAAFRERVSIPTRAWDDVYGRENDQAFAVAGASRQAIVEDFAEAVGRAIEEGRTLEDFRRDFDDIVARHGWAYNGSRGWRSRVIYDTNLRQSYAAGREAQMADPDLRRARPYGLYRHGGSENPRPHHIAKDGWVVPIDDPWWDTWTPQNGWGCSCKKFMLSQADVDRLGLAVKDAPEIEYEERVVGANGPNPRTVEVPVGIDPGFEHRPGVARLRGITPRLLREPVPTARTAPARPAVDPPPVPRPAPEPPAVSGAEAEVGAFLARFGVERGADADGVTFHPDALGEILPLSRQLFVDDAGELALEQLTGNLYLVAETLATPDEIWTALVYDEAASRWRLRRRYLAWFQGGAVMMDWGRAGWAAWIGSPGSARFDEWRRGVRLYRRGEED</sequence>
<feature type="domain" description="Phage head morphogenesis" evidence="2">
    <location>
        <begin position="54"/>
        <end position="170"/>
    </location>
</feature>
<dbReference type="EMBL" id="JACHXR010000007">
    <property type="protein sequence ID" value="MBB3231713.1"/>
    <property type="molecule type" value="Genomic_DNA"/>
</dbReference>
<dbReference type="Pfam" id="PF18810">
    <property type="entry name" value="PBECR2"/>
    <property type="match status" value="1"/>
</dbReference>
<dbReference type="AlphaFoldDB" id="A0A7W5EUM4"/>
<evidence type="ECO:0000259" key="3">
    <source>
        <dbReference type="Pfam" id="PF18810"/>
    </source>
</evidence>
<comment type="caution">
    <text evidence="4">The sequence shown here is derived from an EMBL/GenBank/DDBJ whole genome shotgun (WGS) entry which is preliminary data.</text>
</comment>
<reference evidence="4 5" key="1">
    <citation type="submission" date="2020-08" db="EMBL/GenBank/DDBJ databases">
        <title>Genomic Encyclopedia of Type Strains, Phase III (KMG-III): the genomes of soil and plant-associated and newly described type strains.</title>
        <authorList>
            <person name="Whitman W."/>
        </authorList>
    </citation>
    <scope>NUCLEOTIDE SEQUENCE [LARGE SCALE GENOMIC DNA]</scope>
    <source>
        <strain evidence="4 5">CECT 7744</strain>
    </source>
</reference>
<feature type="compositionally biased region" description="Low complexity" evidence="1">
    <location>
        <begin position="239"/>
        <end position="251"/>
    </location>
</feature>
<dbReference type="Proteomes" id="UP000518892">
    <property type="component" value="Unassembled WGS sequence"/>
</dbReference>
<evidence type="ECO:0000259" key="2">
    <source>
        <dbReference type="Pfam" id="PF04233"/>
    </source>
</evidence>
<gene>
    <name evidence="4" type="ORF">FHR97_002572</name>
</gene>
<dbReference type="InterPro" id="IPR006528">
    <property type="entry name" value="Phage_head_morphogenesis_dom"/>
</dbReference>
<dbReference type="Pfam" id="PF04233">
    <property type="entry name" value="Phage_Mu_F"/>
    <property type="match status" value="1"/>
</dbReference>
<accession>A0A7W5EUM4</accession>
<keyword evidence="5" id="KW-1185">Reference proteome</keyword>
<evidence type="ECO:0000313" key="5">
    <source>
        <dbReference type="Proteomes" id="UP000518892"/>
    </source>
</evidence>
<organism evidence="4 5">
    <name type="scientific">Halomonas stenophila</name>
    <dbReference type="NCBI Taxonomy" id="795312"/>
    <lineage>
        <taxon>Bacteria</taxon>
        <taxon>Pseudomonadati</taxon>
        <taxon>Pseudomonadota</taxon>
        <taxon>Gammaproteobacteria</taxon>
        <taxon>Oceanospirillales</taxon>
        <taxon>Halomonadaceae</taxon>
        <taxon>Halomonas</taxon>
    </lineage>
</organism>
<evidence type="ECO:0008006" key="6">
    <source>
        <dbReference type="Google" id="ProtNLM"/>
    </source>
</evidence>
<dbReference type="InterPro" id="IPR041110">
    <property type="entry name" value="PBECR2"/>
</dbReference>
<proteinExistence type="predicted"/>
<evidence type="ECO:0000313" key="4">
    <source>
        <dbReference type="EMBL" id="MBB3231713.1"/>
    </source>
</evidence>
<evidence type="ECO:0000256" key="1">
    <source>
        <dbReference type="SAM" id="MobiDB-lite"/>
    </source>
</evidence>
<feature type="region of interest" description="Disordered" evidence="1">
    <location>
        <begin position="239"/>
        <end position="267"/>
    </location>
</feature>
<name>A0A7W5EUM4_9GAMM</name>
<dbReference type="RefSeq" id="WP_183384190.1">
    <property type="nucleotide sequence ID" value="NZ_JACHXR010000007.1"/>
</dbReference>